<dbReference type="AlphaFoldDB" id="A0A7T1AYR1"/>
<dbReference type="Gene3D" id="1.10.260.40">
    <property type="entry name" value="lambda repressor-like DNA-binding domains"/>
    <property type="match status" value="1"/>
</dbReference>
<name>A0A7T1AYR1_9STAP</name>
<dbReference type="InterPro" id="IPR010982">
    <property type="entry name" value="Lambda_DNA-bd_dom_sf"/>
</dbReference>
<dbReference type="CDD" id="cd00093">
    <property type="entry name" value="HTH_XRE"/>
    <property type="match status" value="1"/>
</dbReference>
<keyword evidence="3" id="KW-1185">Reference proteome</keyword>
<organism evidence="2 3">
    <name type="scientific">Staphylococcus lloydii</name>
    <dbReference type="NCBI Taxonomy" id="2781774"/>
    <lineage>
        <taxon>Bacteria</taxon>
        <taxon>Bacillati</taxon>
        <taxon>Bacillota</taxon>
        <taxon>Bacilli</taxon>
        <taxon>Bacillales</taxon>
        <taxon>Staphylococcaceae</taxon>
        <taxon>Staphylococcus</taxon>
    </lineage>
</organism>
<sequence length="92" mass="10857">MPKVPFNEVMNKVRKRHNLTQSDVSIKSGLSLKRIQNIEKGEYYFTGVHQIANLCDALQMGRLAKKRWVYELSEYVKIPEYIYSPHQRDKNS</sequence>
<evidence type="ECO:0000259" key="1">
    <source>
        <dbReference type="PROSITE" id="PS50943"/>
    </source>
</evidence>
<dbReference type="PROSITE" id="PS50943">
    <property type="entry name" value="HTH_CROC1"/>
    <property type="match status" value="1"/>
</dbReference>
<gene>
    <name evidence="2" type="ORF">ISP08_09745</name>
</gene>
<accession>A0A7T1AYR1</accession>
<feature type="domain" description="HTH cro/C1-type" evidence="1">
    <location>
        <begin position="10"/>
        <end position="66"/>
    </location>
</feature>
<dbReference type="SUPFAM" id="SSF47413">
    <property type="entry name" value="lambda repressor-like DNA-binding domains"/>
    <property type="match status" value="1"/>
</dbReference>
<reference evidence="2 3" key="1">
    <citation type="submission" date="2020-10" db="EMBL/GenBank/DDBJ databases">
        <title>Closed genome sequences of Staphylococcus lloydii sp. nov. and Staphylococcus durrellii sp. nov. Isolated from Captive Fruit Bats (Pteropus livingstonii).</title>
        <authorList>
            <person name="Fountain K."/>
        </authorList>
    </citation>
    <scope>NUCLEOTIDE SEQUENCE [LARGE SCALE GENOMIC DNA]</scope>
    <source>
        <strain evidence="2 3">23_2_7_LY</strain>
    </source>
</reference>
<dbReference type="RefSeq" id="WP_195718502.1">
    <property type="nucleotide sequence ID" value="NZ_CP064056.1"/>
</dbReference>
<dbReference type="InterPro" id="IPR001387">
    <property type="entry name" value="Cro/C1-type_HTH"/>
</dbReference>
<protein>
    <submittedName>
        <fullName evidence="2">Helix-turn-helix transcriptional regulator</fullName>
    </submittedName>
</protein>
<dbReference type="KEGG" id="sllo:ISP08_09745"/>
<proteinExistence type="predicted"/>
<evidence type="ECO:0000313" key="3">
    <source>
        <dbReference type="Proteomes" id="UP000594455"/>
    </source>
</evidence>
<dbReference type="EMBL" id="CP064056">
    <property type="protein sequence ID" value="QPM74617.1"/>
    <property type="molecule type" value="Genomic_DNA"/>
</dbReference>
<dbReference type="GO" id="GO:0003677">
    <property type="term" value="F:DNA binding"/>
    <property type="evidence" value="ECO:0007669"/>
    <property type="project" value="InterPro"/>
</dbReference>
<dbReference type="Proteomes" id="UP000594455">
    <property type="component" value="Chromosome"/>
</dbReference>
<evidence type="ECO:0000313" key="2">
    <source>
        <dbReference type="EMBL" id="QPM74617.1"/>
    </source>
</evidence>